<protein>
    <submittedName>
        <fullName evidence="2">Uncharacterized protein</fullName>
    </submittedName>
</protein>
<sequence length="206" mass="22181">MVLAQAGLVALSLAIALWLRPWRLKNVQALATPLLGTLVVLPWLWALPALKVTPLPLQWSGACLVLLMLGWPLAVPVLCVTGALAGLIAGIGWQQQLDLVTWLGIVPATLALALGAAIRRVLGTHPFVYILGRGFLGSVLCLFLAGALRQWAGAELPSLATGLSLVGRWLMAWGDGFVTGMLCAIFVAFRPWWLATWSDELYLRRG</sequence>
<dbReference type="Proteomes" id="UP000070433">
    <property type="component" value="Chromosome"/>
</dbReference>
<feature type="transmembrane region" description="Helical" evidence="1">
    <location>
        <begin position="30"/>
        <end position="50"/>
    </location>
</feature>
<keyword evidence="1" id="KW-0812">Transmembrane</keyword>
<accession>A0A127JP81</accession>
<evidence type="ECO:0000313" key="2">
    <source>
        <dbReference type="EMBL" id="AMO21693.1"/>
    </source>
</evidence>
<dbReference type="AlphaFoldDB" id="A0A127JP81"/>
<keyword evidence="3" id="KW-1185">Reference proteome</keyword>
<gene>
    <name evidence="2" type="ORF">UC35_00910</name>
</gene>
<keyword evidence="1" id="KW-1133">Transmembrane helix</keyword>
<feature type="transmembrane region" description="Helical" evidence="1">
    <location>
        <begin position="172"/>
        <end position="195"/>
    </location>
</feature>
<name>A0A127JP81_9BURK</name>
<feature type="transmembrane region" description="Helical" evidence="1">
    <location>
        <begin position="130"/>
        <end position="152"/>
    </location>
</feature>
<proteinExistence type="predicted"/>
<organism evidence="2 3">
    <name type="scientific">Ramlibacter tataouinensis</name>
    <dbReference type="NCBI Taxonomy" id="94132"/>
    <lineage>
        <taxon>Bacteria</taxon>
        <taxon>Pseudomonadati</taxon>
        <taxon>Pseudomonadota</taxon>
        <taxon>Betaproteobacteria</taxon>
        <taxon>Burkholderiales</taxon>
        <taxon>Comamonadaceae</taxon>
        <taxon>Ramlibacter</taxon>
    </lineage>
</organism>
<feature type="transmembrane region" description="Helical" evidence="1">
    <location>
        <begin position="62"/>
        <end position="93"/>
    </location>
</feature>
<evidence type="ECO:0000313" key="3">
    <source>
        <dbReference type="Proteomes" id="UP000070433"/>
    </source>
</evidence>
<feature type="transmembrane region" description="Helical" evidence="1">
    <location>
        <begin position="99"/>
        <end position="118"/>
    </location>
</feature>
<dbReference type="RefSeq" id="WP_061495193.1">
    <property type="nucleotide sequence ID" value="NZ_CP010951.1"/>
</dbReference>
<dbReference type="OrthoDB" id="5297929at2"/>
<evidence type="ECO:0000256" key="1">
    <source>
        <dbReference type="SAM" id="Phobius"/>
    </source>
</evidence>
<keyword evidence="1" id="KW-0472">Membrane</keyword>
<reference evidence="2 3" key="1">
    <citation type="journal article" date="2014" name="Int. J. Syst. Evol. Microbiol.">
        <title>Ramlibacter solisilvae sp. nov., isolated from forest soil, and emended description of the genus Ramlibacter.</title>
        <authorList>
            <person name="Lee H.J."/>
            <person name="Lee S.H."/>
            <person name="Lee S.S."/>
            <person name="Lee J.S."/>
            <person name="Kim Y."/>
            <person name="Kim S.C."/>
            <person name="Jeon C.O."/>
        </authorList>
    </citation>
    <scope>NUCLEOTIDE SEQUENCE [LARGE SCALE GENOMIC DNA]</scope>
    <source>
        <strain evidence="2 3">5-10</strain>
    </source>
</reference>
<dbReference type="EMBL" id="CP010951">
    <property type="protein sequence ID" value="AMO21693.1"/>
    <property type="molecule type" value="Genomic_DNA"/>
</dbReference>
<dbReference type="PATRIC" id="fig|94132.3.peg.181"/>